<comment type="similarity">
    <text evidence="1 5">Belongs to the metallo-dependent hydrolases superfamily. CpsB/CapC family.</text>
</comment>
<dbReference type="InterPro" id="IPR016667">
    <property type="entry name" value="Caps_polysacc_synth_CpsB/CapC"/>
</dbReference>
<dbReference type="Gene3D" id="3.20.20.140">
    <property type="entry name" value="Metal-dependent hydrolases"/>
    <property type="match status" value="1"/>
</dbReference>
<keyword evidence="2 5" id="KW-0378">Hydrolase</keyword>
<accession>A0A4S4C3F9</accession>
<keyword evidence="7" id="KW-1185">Reference proteome</keyword>
<dbReference type="RefSeq" id="WP_136369291.1">
    <property type="nucleotide sequence ID" value="NZ_SSOB01000008.1"/>
</dbReference>
<organism evidence="6 7">
    <name type="scientific">Cohnella fermenti</name>
    <dbReference type="NCBI Taxonomy" id="2565925"/>
    <lineage>
        <taxon>Bacteria</taxon>
        <taxon>Bacillati</taxon>
        <taxon>Bacillota</taxon>
        <taxon>Bacilli</taxon>
        <taxon>Bacillales</taxon>
        <taxon>Paenibacillaceae</taxon>
        <taxon>Cohnella</taxon>
    </lineage>
</organism>
<evidence type="ECO:0000256" key="2">
    <source>
        <dbReference type="ARBA" id="ARBA00022801"/>
    </source>
</evidence>
<name>A0A4S4C3F9_9BACL</name>
<evidence type="ECO:0000313" key="7">
    <source>
        <dbReference type="Proteomes" id="UP000310636"/>
    </source>
</evidence>
<dbReference type="SUPFAM" id="SSF89550">
    <property type="entry name" value="PHP domain-like"/>
    <property type="match status" value="1"/>
</dbReference>
<dbReference type="OrthoDB" id="9788539at2"/>
<reference evidence="6 7" key="1">
    <citation type="submission" date="2019-04" db="EMBL/GenBank/DDBJ databases">
        <title>Cohnella sp. nov. isolated from preserved vegetables.</title>
        <authorList>
            <person name="Lin S.-Y."/>
            <person name="Hung M.-H."/>
            <person name="Young C.-C."/>
        </authorList>
    </citation>
    <scope>NUCLEOTIDE SEQUENCE [LARGE SCALE GENOMIC DNA]</scope>
    <source>
        <strain evidence="6 7">CC-MHH1044</strain>
    </source>
</reference>
<comment type="caution">
    <text evidence="6">The sequence shown here is derived from an EMBL/GenBank/DDBJ whole genome shotgun (WGS) entry which is preliminary data.</text>
</comment>
<dbReference type="Pfam" id="PF19567">
    <property type="entry name" value="CpsB_CapC"/>
    <property type="match status" value="1"/>
</dbReference>
<evidence type="ECO:0000256" key="1">
    <source>
        <dbReference type="ARBA" id="ARBA00005750"/>
    </source>
</evidence>
<dbReference type="GO" id="GO:0030145">
    <property type="term" value="F:manganese ion binding"/>
    <property type="evidence" value="ECO:0007669"/>
    <property type="project" value="UniProtKB-UniRule"/>
</dbReference>
<dbReference type="Proteomes" id="UP000310636">
    <property type="component" value="Unassembled WGS sequence"/>
</dbReference>
<evidence type="ECO:0000256" key="4">
    <source>
        <dbReference type="ARBA" id="ARBA00051722"/>
    </source>
</evidence>
<dbReference type="EMBL" id="SSOB01000008">
    <property type="protein sequence ID" value="THF81695.1"/>
    <property type="molecule type" value="Genomic_DNA"/>
</dbReference>
<dbReference type="EC" id="3.1.3.48" evidence="5"/>
<evidence type="ECO:0000256" key="5">
    <source>
        <dbReference type="PIRNR" id="PIRNR016557"/>
    </source>
</evidence>
<dbReference type="PANTHER" id="PTHR39181:SF1">
    <property type="entry name" value="TYROSINE-PROTEIN PHOSPHATASE YWQE"/>
    <property type="match status" value="1"/>
</dbReference>
<dbReference type="AlphaFoldDB" id="A0A4S4C3F9"/>
<dbReference type="PANTHER" id="PTHR39181">
    <property type="entry name" value="TYROSINE-PROTEIN PHOSPHATASE YWQE"/>
    <property type="match status" value="1"/>
</dbReference>
<comment type="catalytic activity">
    <reaction evidence="4 5">
        <text>O-phospho-L-tyrosyl-[protein] + H2O = L-tyrosyl-[protein] + phosphate</text>
        <dbReference type="Rhea" id="RHEA:10684"/>
        <dbReference type="Rhea" id="RHEA-COMP:10136"/>
        <dbReference type="Rhea" id="RHEA-COMP:20101"/>
        <dbReference type="ChEBI" id="CHEBI:15377"/>
        <dbReference type="ChEBI" id="CHEBI:43474"/>
        <dbReference type="ChEBI" id="CHEBI:46858"/>
        <dbReference type="ChEBI" id="CHEBI:61978"/>
        <dbReference type="EC" id="3.1.3.48"/>
    </reaction>
</comment>
<evidence type="ECO:0000313" key="6">
    <source>
        <dbReference type="EMBL" id="THF81695.1"/>
    </source>
</evidence>
<proteinExistence type="inferred from homology"/>
<dbReference type="PIRSF" id="PIRSF016557">
    <property type="entry name" value="Caps_synth_CpsB"/>
    <property type="match status" value="1"/>
</dbReference>
<protein>
    <recommendedName>
        <fullName evidence="5">Tyrosine-protein phosphatase</fullName>
        <ecNumber evidence="5">3.1.3.48</ecNumber>
    </recommendedName>
</protein>
<dbReference type="InterPro" id="IPR016195">
    <property type="entry name" value="Pol/histidinol_Pase-like"/>
</dbReference>
<dbReference type="GO" id="GO:0004725">
    <property type="term" value="F:protein tyrosine phosphatase activity"/>
    <property type="evidence" value="ECO:0007669"/>
    <property type="project" value="UniProtKB-UniRule"/>
</dbReference>
<evidence type="ECO:0000256" key="3">
    <source>
        <dbReference type="ARBA" id="ARBA00022912"/>
    </source>
</evidence>
<gene>
    <name evidence="6" type="ORF">E6C55_08180</name>
</gene>
<keyword evidence="3 5" id="KW-0904">Protein phosphatase</keyword>
<sequence>MIDIHCHILPGVDDGSRDLEESAAMARIAYEDGIRDIIVTPHFNETYLTTADTVHRKLEELQKELDRQAIGIRLHPGNEVRLESKGFFDDHHRGGTFARLGRGGTHVLIEQRWKGYDPDTPEIVERLLDAGVVPILAHPERHFFFREDPEGLLGLIELGLWTQVSADSLVGNFGPEAKAFGRWLIETGRAHTLATDAHNVERKPNLGAGMAVFEEIAGKSARAELEARMRSIVDRA</sequence>